<evidence type="ECO:0000313" key="1">
    <source>
        <dbReference type="EMBL" id="MCR0235391.1"/>
    </source>
</evidence>
<organism evidence="1 2">
    <name type="scientific">Clostridium innocuum</name>
    <dbReference type="NCBI Taxonomy" id="1522"/>
    <lineage>
        <taxon>Bacteria</taxon>
        <taxon>Bacillati</taxon>
        <taxon>Bacillota</taxon>
        <taxon>Clostridia</taxon>
        <taxon>Eubacteriales</taxon>
        <taxon>Clostridiaceae</taxon>
        <taxon>Clostridium</taxon>
    </lineage>
</organism>
<comment type="caution">
    <text evidence="1">The sequence shown here is derived from an EMBL/GenBank/DDBJ whole genome shotgun (WGS) entry which is preliminary data.</text>
</comment>
<sequence>MAGMDTVYSLEVWVPDGERWHWSAIGAYPTLDMAVAVGEGFLSVKPYRVRRVTDVGDGFHDFLAEEVFANALTGRMRLLREKFGHEGRG</sequence>
<proteinExistence type="predicted"/>
<dbReference type="AlphaFoldDB" id="A0AAP2XXD1"/>
<dbReference type="EMBL" id="JAKTMA010000065">
    <property type="protein sequence ID" value="MCR0235391.1"/>
    <property type="molecule type" value="Genomic_DNA"/>
</dbReference>
<dbReference type="Proteomes" id="UP001203972">
    <property type="component" value="Unassembled WGS sequence"/>
</dbReference>
<name>A0AAP2XXD1_CLOIN</name>
<protein>
    <submittedName>
        <fullName evidence="1">Uncharacterized protein</fullName>
    </submittedName>
</protein>
<accession>A0AAP2XXD1</accession>
<evidence type="ECO:0000313" key="2">
    <source>
        <dbReference type="Proteomes" id="UP001203972"/>
    </source>
</evidence>
<gene>
    <name evidence="1" type="ORF">MKC95_21740</name>
</gene>
<reference evidence="1" key="1">
    <citation type="journal article" date="2022" name="Clin. Infect. Dis.">
        <title>Association between Clostridium innocuum and antibiotic-associated diarrhea in adults and children: A cross-sectional study and comparative genomics analysis.</title>
        <authorList>
            <person name="Cherny K.E."/>
            <person name="Muscat E.B."/>
            <person name="Balaji A."/>
            <person name="Mukherjee J."/>
            <person name="Ozer E.A."/>
            <person name="Angarone M.P."/>
            <person name="Hauser A.R."/>
            <person name="Sichel J.S."/>
            <person name="Amponsah E."/>
            <person name="Kociolek L.K."/>
        </authorList>
    </citation>
    <scope>NUCLEOTIDE SEQUENCE</scope>
    <source>
        <strain evidence="1">NU1-AC-029v</strain>
    </source>
</reference>